<dbReference type="InterPro" id="IPR013784">
    <property type="entry name" value="Carb-bd-like_fold"/>
</dbReference>
<evidence type="ECO:0000256" key="1">
    <source>
        <dbReference type="SAM" id="MobiDB-lite"/>
    </source>
</evidence>
<dbReference type="SUPFAM" id="SSF49452">
    <property type="entry name" value="Starch-binding domain-like"/>
    <property type="match status" value="1"/>
</dbReference>
<dbReference type="Proteomes" id="UP000231094">
    <property type="component" value="Unassembled WGS sequence"/>
</dbReference>
<evidence type="ECO:0000313" key="3">
    <source>
        <dbReference type="Proteomes" id="UP000231094"/>
    </source>
</evidence>
<dbReference type="Pfam" id="PF17957">
    <property type="entry name" value="Big_7"/>
    <property type="match status" value="1"/>
</dbReference>
<dbReference type="GO" id="GO:0030246">
    <property type="term" value="F:carbohydrate binding"/>
    <property type="evidence" value="ECO:0007669"/>
    <property type="project" value="InterPro"/>
</dbReference>
<dbReference type="RefSeq" id="WP_100116812.1">
    <property type="nucleotide sequence ID" value="NZ_MEIV01000053.1"/>
</dbReference>
<comment type="caution">
    <text evidence="2">The sequence shown here is derived from an EMBL/GenBank/DDBJ whole genome shotgun (WGS) entry which is preliminary data.</text>
</comment>
<accession>A0A2N9Y3B1</accession>
<feature type="region of interest" description="Disordered" evidence="1">
    <location>
        <begin position="1231"/>
        <end position="1267"/>
    </location>
</feature>
<dbReference type="AlphaFoldDB" id="A0A2N9Y3B1"/>
<sequence length="1267" mass="136721">MNIYQYWKNRFPGLSRTESSKIKNKQKNAFVMIFCALCTIASASGYAGTDTHLNGDNMVSGALPIGFEFNYYGKKYNKFYVTTNGLLQFDKPKKNYINACLPKINNTLYVFWDDLVTNVPGEPMGNIKYETQGVAPNRQLIVQWTNQYFKNTKNPQPMGTFQAILYEGSNQIKYQYKSLTDERSRGNSATIGIQGTRPNTVQIGCNKADTIRSEQAILFTPNGNSTAYTKNENAEYDFIDISDLIPPSPQPVATYSNQPPAWSWKNTDTFNTWEIEIQDTAGNSVHKEVLNHVNRFTFADGLQDGKSYRARIRGSINNGASWEMWSPLSAPTTIDTVNPVVELNKFNRINSNTVQISYSSNDNLSGVASVHLQIANNPEFNNPLIDKDINAQANSVQIDNVPSAGILYARLNALDKAGNSSGYTKATAIMIAPPVLINPVTQAKIKTSLLKVQGTAEAGSKVQLYLNNQSIGKPVITDEEGNFNQDIRLSEEGSYRLHAIVINGSASSEPSAPVIFDFALPVPTGAITTPGENQTLSAPIDIQVDAADELGIEKVELFIDNKQFAALTERPYQAHWPLTMQDNGSHELSAKITNTSGKTITSTRTVNVKIEPPAPPPIPYSGKITAISPAVSYGPQPVTISGQALYRADNTAAANVPLKLVLNVKGFERKIAVATDENGNFSYTFTPQDSDSGTYQVGLIHPDEKTVISQGSFAINRIAFNIQGYQLKAPRTIPTTITVNATASTGAKKLRWVLAAENQPDGVLPQGINIESEAVDIAPGQTRSTTIKFTADNNAAEKGSLYLVAFAEDSGDLVRGKLQINYQLGQPMPDLYASPTYIQTGLKQNTTTTANIHIGNKGLAKAENVQVELVDEQGNPAPEWVFIASDKNINAIAVDEKVPVQIMAQPDNSIADGIYNFIIRVSTGGKLSGKIPVSISVTQSGQGIAYFDVADIYTATLDAEGQPIKGVKGATIKLQNDNVLTEQYTLSTDKDGIASLSELPAGIYRYRASAPNHMDASGRIVINPDSTTNQHIFLEYQTVNVEFGVTETSIKDVYDINVNATFNTQVPAPVILLEPLSINLGAMQIGEEKTGEITISNYGLVQAENVVLNLPKTDSRFKYEFFGEVPSILKPKEKVVISYKVTALGPKQPALLQSRSATLPDLLRSAPATNEGDCTSYEAPYTEIHQSECPSGDVSKGSSSGRFYQYTGKKCSANGIGGSWGAGGSVGGNSGSFGSGSSISSPAAMPISPGCTPDAQCSSGGSGSGAK</sequence>
<protein>
    <recommendedName>
        <fullName evidence="4">Fibronectin type-III domain-containing protein</fullName>
    </recommendedName>
</protein>
<proteinExistence type="predicted"/>
<gene>
    <name evidence="2" type="ORF">BHC47_05490</name>
</gene>
<dbReference type="EMBL" id="MEIV01000053">
    <property type="protein sequence ID" value="PIT61948.1"/>
    <property type="molecule type" value="Genomic_DNA"/>
</dbReference>
<dbReference type="InterPro" id="IPR013783">
    <property type="entry name" value="Ig-like_fold"/>
</dbReference>
<name>A0A2N9Y3B1_9NEIS</name>
<evidence type="ECO:0000313" key="2">
    <source>
        <dbReference type="EMBL" id="PIT61948.1"/>
    </source>
</evidence>
<reference evidence="2 3" key="1">
    <citation type="journal article" date="2017" name="MBio">
        <title>Type VI secretion-mediated competition in the bee gut microbiome.</title>
        <authorList>
            <person name="Steele M.I."/>
            <person name="Kwong W.K."/>
            <person name="Powell J.E."/>
            <person name="Whiteley M."/>
            <person name="Moran N.A."/>
        </authorList>
    </citation>
    <scope>NUCLEOTIDE SEQUENCE [LARGE SCALE GENOMIC DNA]</scope>
    <source>
        <strain evidence="2 3">PEB0171</strain>
    </source>
</reference>
<organism evidence="2 3">
    <name type="scientific">Snodgrassella alvi</name>
    <dbReference type="NCBI Taxonomy" id="1196083"/>
    <lineage>
        <taxon>Bacteria</taxon>
        <taxon>Pseudomonadati</taxon>
        <taxon>Pseudomonadota</taxon>
        <taxon>Betaproteobacteria</taxon>
        <taxon>Neisseriales</taxon>
        <taxon>Neisseriaceae</taxon>
        <taxon>Snodgrassella</taxon>
    </lineage>
</organism>
<feature type="compositionally biased region" description="Low complexity" evidence="1">
    <location>
        <begin position="1235"/>
        <end position="1250"/>
    </location>
</feature>
<evidence type="ECO:0008006" key="4">
    <source>
        <dbReference type="Google" id="ProtNLM"/>
    </source>
</evidence>
<dbReference type="Gene3D" id="2.60.40.10">
    <property type="entry name" value="Immunoglobulins"/>
    <property type="match status" value="4"/>
</dbReference>